<evidence type="ECO:0000256" key="1">
    <source>
        <dbReference type="ARBA" id="ARBA00004651"/>
    </source>
</evidence>
<comment type="subcellular location">
    <subcellularLocation>
        <location evidence="1">Cell membrane</location>
        <topology evidence="1">Multi-pass membrane protein</topology>
    </subcellularLocation>
</comment>
<accession>A0A323V8T8</accession>
<feature type="region of interest" description="Disordered" evidence="2">
    <location>
        <begin position="1"/>
        <end position="155"/>
    </location>
</feature>
<dbReference type="InterPro" id="IPR013099">
    <property type="entry name" value="K_chnl_dom"/>
</dbReference>
<dbReference type="InterPro" id="IPR049449">
    <property type="entry name" value="TesB_ACOT8-like_N"/>
</dbReference>
<evidence type="ECO:0000256" key="2">
    <source>
        <dbReference type="SAM" id="MobiDB-lite"/>
    </source>
</evidence>
<feature type="compositionally biased region" description="Basic and acidic residues" evidence="2">
    <location>
        <begin position="136"/>
        <end position="150"/>
    </location>
</feature>
<evidence type="ECO:0000313" key="4">
    <source>
        <dbReference type="EMBL" id="PZA20981.1"/>
    </source>
</evidence>
<name>A0A323V8T8_9ACTN</name>
<dbReference type="PROSITE" id="PS51201">
    <property type="entry name" value="RCK_N"/>
    <property type="match status" value="1"/>
</dbReference>
<dbReference type="Pfam" id="PF07885">
    <property type="entry name" value="Ion_trans_2"/>
    <property type="match status" value="1"/>
</dbReference>
<keyword evidence="5" id="KW-1185">Reference proteome</keyword>
<evidence type="ECO:0000313" key="5">
    <source>
        <dbReference type="Proteomes" id="UP000247602"/>
    </source>
</evidence>
<dbReference type="SUPFAM" id="SSF51735">
    <property type="entry name" value="NAD(P)-binding Rossmann-fold domains"/>
    <property type="match status" value="1"/>
</dbReference>
<feature type="compositionally biased region" description="Low complexity" evidence="2">
    <location>
        <begin position="73"/>
        <end position="82"/>
    </location>
</feature>
<dbReference type="InterPro" id="IPR036291">
    <property type="entry name" value="NAD(P)-bd_dom_sf"/>
</dbReference>
<dbReference type="AlphaFoldDB" id="A0A323V8T8"/>
<dbReference type="InterPro" id="IPR050721">
    <property type="entry name" value="Trk_Ktr_HKT_K-transport"/>
</dbReference>
<dbReference type="Pfam" id="PF20789">
    <property type="entry name" value="4HBT_3C"/>
    <property type="match status" value="1"/>
</dbReference>
<dbReference type="InterPro" id="IPR029069">
    <property type="entry name" value="HotDog_dom_sf"/>
</dbReference>
<dbReference type="GO" id="GO:0006813">
    <property type="term" value="P:potassium ion transport"/>
    <property type="evidence" value="ECO:0007669"/>
    <property type="project" value="InterPro"/>
</dbReference>
<dbReference type="Pfam" id="PF02254">
    <property type="entry name" value="TrkA_N"/>
    <property type="match status" value="1"/>
</dbReference>
<dbReference type="Proteomes" id="UP000247602">
    <property type="component" value="Unassembled WGS sequence"/>
</dbReference>
<dbReference type="InterPro" id="IPR049450">
    <property type="entry name" value="ACOT8-like_C"/>
</dbReference>
<dbReference type="PANTHER" id="PTHR43833:SF9">
    <property type="entry name" value="POTASSIUM CHANNEL PROTEIN YUGO-RELATED"/>
    <property type="match status" value="1"/>
</dbReference>
<dbReference type="Gene3D" id="2.40.160.210">
    <property type="entry name" value="Acyl-CoA thioesterase, double hotdog domain"/>
    <property type="match status" value="1"/>
</dbReference>
<feature type="compositionally biased region" description="Low complexity" evidence="2">
    <location>
        <begin position="408"/>
        <end position="429"/>
    </location>
</feature>
<dbReference type="InterPro" id="IPR003148">
    <property type="entry name" value="RCK_N"/>
</dbReference>
<feature type="compositionally biased region" description="Basic residues" evidence="2">
    <location>
        <begin position="48"/>
        <end position="60"/>
    </location>
</feature>
<dbReference type="InterPro" id="IPR042171">
    <property type="entry name" value="Acyl-CoA_hotdog"/>
</dbReference>
<dbReference type="SUPFAM" id="SSF81324">
    <property type="entry name" value="Voltage-gated potassium channels"/>
    <property type="match status" value="1"/>
</dbReference>
<dbReference type="Gene3D" id="1.10.287.70">
    <property type="match status" value="1"/>
</dbReference>
<proteinExistence type="predicted"/>
<dbReference type="Pfam" id="PF13622">
    <property type="entry name" value="4HBT_3"/>
    <property type="match status" value="1"/>
</dbReference>
<dbReference type="EMBL" id="QKNV01000125">
    <property type="protein sequence ID" value="PZA20981.1"/>
    <property type="molecule type" value="Genomic_DNA"/>
</dbReference>
<feature type="compositionally biased region" description="Basic and acidic residues" evidence="2">
    <location>
        <begin position="26"/>
        <end position="44"/>
    </location>
</feature>
<protein>
    <recommendedName>
        <fullName evidence="3">RCK N-terminal domain-containing protein</fullName>
    </recommendedName>
</protein>
<dbReference type="SUPFAM" id="SSF54637">
    <property type="entry name" value="Thioesterase/thiol ester dehydrase-isomerase"/>
    <property type="match status" value="1"/>
</dbReference>
<feature type="region of interest" description="Disordered" evidence="2">
    <location>
        <begin position="408"/>
        <end position="454"/>
    </location>
</feature>
<comment type="caution">
    <text evidence="4">The sequence shown here is derived from an EMBL/GenBank/DDBJ whole genome shotgun (WGS) entry which is preliminary data.</text>
</comment>
<dbReference type="Gene3D" id="3.40.50.720">
    <property type="entry name" value="NAD(P)-binding Rossmann-like Domain"/>
    <property type="match status" value="1"/>
</dbReference>
<evidence type="ECO:0000259" key="3">
    <source>
        <dbReference type="PROSITE" id="PS51201"/>
    </source>
</evidence>
<feature type="domain" description="RCK N-terminal" evidence="3">
    <location>
        <begin position="580"/>
        <end position="700"/>
    </location>
</feature>
<reference evidence="4 5" key="1">
    <citation type="submission" date="2018-06" db="EMBL/GenBank/DDBJ databases">
        <title>Draft genome sequence of Modestobacter versicolor CP153-2.</title>
        <authorList>
            <person name="Gundlapally S.R."/>
        </authorList>
    </citation>
    <scope>NUCLEOTIDE SEQUENCE [LARGE SCALE GENOMIC DNA]</scope>
    <source>
        <strain evidence="4 5">CP153-2</strain>
    </source>
</reference>
<feature type="compositionally biased region" description="Basic residues" evidence="2">
    <location>
        <begin position="94"/>
        <end position="135"/>
    </location>
</feature>
<dbReference type="PANTHER" id="PTHR43833">
    <property type="entry name" value="POTASSIUM CHANNEL PROTEIN 2-RELATED-RELATED"/>
    <property type="match status" value="1"/>
</dbReference>
<gene>
    <name evidence="4" type="ORF">DMO24_12680</name>
</gene>
<dbReference type="OrthoDB" id="9799090at2"/>
<organism evidence="4 5">
    <name type="scientific">Modestobacter versicolor</name>
    <dbReference type="NCBI Taxonomy" id="429133"/>
    <lineage>
        <taxon>Bacteria</taxon>
        <taxon>Bacillati</taxon>
        <taxon>Actinomycetota</taxon>
        <taxon>Actinomycetes</taxon>
        <taxon>Geodermatophilales</taxon>
        <taxon>Geodermatophilaceae</taxon>
        <taxon>Modestobacter</taxon>
    </lineage>
</organism>
<dbReference type="GO" id="GO:0005886">
    <property type="term" value="C:plasma membrane"/>
    <property type="evidence" value="ECO:0007669"/>
    <property type="project" value="UniProtKB-SubCell"/>
</dbReference>
<sequence>MSLRGAASGRRRPATAAALLARRRPRGDPRVRAGPGRQRDDRPVHPGAGHRRAAAAHLHRAGAPGPRTRADLGRAGPAAGGDAAEHERAAARAGRGRLGRAAHRGAARPAHRRPAHRRRAGGPGRRRPGARRARPPRGDGADGRGGDHPARAAPARALHPVRPEEITVTEVAEAFYLPLGEGRFAPTRATESPWDSSAQHGGPPSALLAHLAGATAEPGQRAARVSVDFLGAIPRRELSVEVSAVRPGRRISLTEARMTVDGRAVAVARVWHLATGPTPPVRTPVVVPPALPAAGESPTLLLPQMGDWGYGRALDWRYTAGSPDRPGPAAVWTRVRVPLVAGEEITPLARVLVAADAANGISAELDLTRWLSIPPGMATTVLREPVGEWVHLDCRTQLAEDGLGLCSGSSPTRPGRSPRCPSRCWSASGERGRTRPGAPGGYRPPGDRGAAGVLSDDHSGVHLAHSEESPARQVGRRVLIASIVLIATVMIVYFDREGYRDNNGGEISVLDATYYATVTLSTTGYGDITPVEPGARLVNILVITPLRIAFLLILIGTTLEALTARSREEFRVRRWRSRVRQHVVVCGYGTKGRSAIRALLSTGTAPDHIVVVDPDPRAIEEATSAGLTGVLGDAGRTEVLRRTSVEKARAVIVAANRDDAAVLIVLTVRQLNPSVPITASVREEENASLLRQSGADSVITTSATSGRLLGLSPDQPGVVHVVEDLLTSGRGLDLQQRTVSQSEVGLGPRQLRDVVLSVQRGGRELRFDDPLIGTLQSGDVLVVVKAHRANDASLN</sequence>